<sequence>MSRNKFRNRLRFLGGVLVVLAGVALLLVFRSYSGQHPAPAAAELFENGSPDHLVGQFTTIVDEQGSMLSMMARTVFAGDELYTCEGRIYRVEKVDGERAEATFVGMDPQIVAYQEFYAGQNVPVLTSELAQQGKGSLAVYHTHTDESYVPSDGTESIPFKGGIYQVGKTMVDRLKGKGVQVHYDETPHDPHDNNAYTRSRRTAASLLQNKPAAIFDIHRDGVPDPNYYRATIDGQKVARLRLVVGRENPGMSANMDFARRMMTAANNLHSNVVKEIFVGKGDYNQDLTPTALLIEAGTHTNTKEEAAQGIAMFTEAMPAVLGLTAAPAAPEAPGAGRAAEGGSWKALGWILGVTIIGGLGFLLISSGSWENFKSRLSGFGSEFTSFMGPGQALRKIFRKQGDWPEGKGPEVNDPNAGARLRDEKDDLTKD</sequence>
<dbReference type="NCBIfam" id="TIGR02867">
    <property type="entry name" value="spore_II_P"/>
    <property type="match status" value="1"/>
</dbReference>
<feature type="compositionally biased region" description="Basic and acidic residues" evidence="1">
    <location>
        <begin position="419"/>
        <end position="430"/>
    </location>
</feature>
<reference evidence="3" key="1">
    <citation type="submission" date="2019-03" db="EMBL/GenBank/DDBJ databases">
        <authorList>
            <person name="Hao L."/>
        </authorList>
    </citation>
    <scope>NUCLEOTIDE SEQUENCE</scope>
</reference>
<evidence type="ECO:0000256" key="2">
    <source>
        <dbReference type="SAM" id="Phobius"/>
    </source>
</evidence>
<dbReference type="InterPro" id="IPR010897">
    <property type="entry name" value="Spore_II_P"/>
</dbReference>
<dbReference type="Pfam" id="PF07454">
    <property type="entry name" value="SpoIIP"/>
    <property type="match status" value="1"/>
</dbReference>
<gene>
    <name evidence="3" type="ORF">SCFA_2800002</name>
</gene>
<feature type="transmembrane region" description="Helical" evidence="2">
    <location>
        <begin position="346"/>
        <end position="365"/>
    </location>
</feature>
<evidence type="ECO:0000256" key="1">
    <source>
        <dbReference type="SAM" id="MobiDB-lite"/>
    </source>
</evidence>
<evidence type="ECO:0000313" key="3">
    <source>
        <dbReference type="EMBL" id="VFU15002.1"/>
    </source>
</evidence>
<accession>A0A485M125</accession>
<protein>
    <recommendedName>
        <fullName evidence="4">Stage II sporulation protein P</fullName>
    </recommendedName>
</protein>
<feature type="compositionally biased region" description="Basic and acidic residues" evidence="1">
    <location>
        <begin position="401"/>
        <end position="410"/>
    </location>
</feature>
<name>A0A485M125_9ZZZZ</name>
<feature type="transmembrane region" description="Helical" evidence="2">
    <location>
        <begin position="12"/>
        <end position="32"/>
    </location>
</feature>
<keyword evidence="2" id="KW-1133">Transmembrane helix</keyword>
<feature type="region of interest" description="Disordered" evidence="1">
    <location>
        <begin position="401"/>
        <end position="430"/>
    </location>
</feature>
<organism evidence="3">
    <name type="scientific">anaerobic digester metagenome</name>
    <dbReference type="NCBI Taxonomy" id="1263854"/>
    <lineage>
        <taxon>unclassified sequences</taxon>
        <taxon>metagenomes</taxon>
        <taxon>ecological metagenomes</taxon>
    </lineage>
</organism>
<dbReference type="EMBL" id="CAADRN010000202">
    <property type="protein sequence ID" value="VFU15002.1"/>
    <property type="molecule type" value="Genomic_DNA"/>
</dbReference>
<evidence type="ECO:0008006" key="4">
    <source>
        <dbReference type="Google" id="ProtNLM"/>
    </source>
</evidence>
<dbReference type="AlphaFoldDB" id="A0A485M125"/>
<keyword evidence="2" id="KW-0472">Membrane</keyword>
<proteinExistence type="predicted"/>
<keyword evidence="2" id="KW-0812">Transmembrane</keyword>